<feature type="compositionally biased region" description="Polar residues" evidence="1">
    <location>
        <begin position="147"/>
        <end position="159"/>
    </location>
</feature>
<evidence type="ECO:0000313" key="4">
    <source>
        <dbReference type="WBParaSite" id="BXY_0441600.1"/>
    </source>
</evidence>
<reference evidence="4" key="1">
    <citation type="submission" date="2016-11" db="UniProtKB">
        <authorList>
            <consortium name="WormBaseParasite"/>
        </authorList>
    </citation>
    <scope>IDENTIFICATION</scope>
</reference>
<evidence type="ECO:0000313" key="3">
    <source>
        <dbReference type="Proteomes" id="UP000095284"/>
    </source>
</evidence>
<feature type="region of interest" description="Disordered" evidence="1">
    <location>
        <begin position="33"/>
        <end position="226"/>
    </location>
</feature>
<dbReference type="AlphaFoldDB" id="A0A1I7RUK6"/>
<feature type="chain" id="PRO_5009304904" evidence="2">
    <location>
        <begin position="21"/>
        <end position="339"/>
    </location>
</feature>
<organism evidence="3 4">
    <name type="scientific">Bursaphelenchus xylophilus</name>
    <name type="common">Pinewood nematode worm</name>
    <name type="synonym">Aphelenchoides xylophilus</name>
    <dbReference type="NCBI Taxonomy" id="6326"/>
    <lineage>
        <taxon>Eukaryota</taxon>
        <taxon>Metazoa</taxon>
        <taxon>Ecdysozoa</taxon>
        <taxon>Nematoda</taxon>
        <taxon>Chromadorea</taxon>
        <taxon>Rhabditida</taxon>
        <taxon>Tylenchina</taxon>
        <taxon>Tylenchomorpha</taxon>
        <taxon>Aphelenchoidea</taxon>
        <taxon>Aphelenchoididae</taxon>
        <taxon>Bursaphelenchus</taxon>
    </lineage>
</organism>
<accession>A0A1I7RUK6</accession>
<evidence type="ECO:0000256" key="2">
    <source>
        <dbReference type="SAM" id="SignalP"/>
    </source>
</evidence>
<feature type="compositionally biased region" description="Polar residues" evidence="1">
    <location>
        <begin position="59"/>
        <end position="119"/>
    </location>
</feature>
<feature type="compositionally biased region" description="Low complexity" evidence="1">
    <location>
        <begin position="120"/>
        <end position="140"/>
    </location>
</feature>
<feature type="compositionally biased region" description="Polar residues" evidence="1">
    <location>
        <begin position="37"/>
        <end position="52"/>
    </location>
</feature>
<name>A0A1I7RUK6_BURXY</name>
<protein>
    <submittedName>
        <fullName evidence="4">Mucin-5AC-like</fullName>
    </submittedName>
</protein>
<evidence type="ECO:0000256" key="1">
    <source>
        <dbReference type="SAM" id="MobiDB-lite"/>
    </source>
</evidence>
<sequence length="339" mass="37327">MGTRFGLMFLLLYASQRSCAAEIEHVGRCCPCKEETTNSPPSTAPTQNTLPTHTPPSRGPSTSQSENEGSTTSQAENEGSTASQAENKESTTSQAEKEGSTTSQAENEGSPASQAENEGSSTSSSDSSDSSFSSSSASSDSNEHFDNGSTVNPGSTPGTKPSDATEEPCRCNNKATKPSSSTHKPNPGPQTEAPCDNETSSATPGKPSTSISPAPPQPTQEPHDYCPADCSRLDRLLVDNYCGNTSLTISIKAGWQEWTPQERSHFLPYFKRIIRIQWDYEGHEKVQRVHRVFDKWTRLWQAKKRCNDIVIDEYENRKRQRCWGTVWQFQECASRFYFK</sequence>
<feature type="signal peptide" evidence="2">
    <location>
        <begin position="1"/>
        <end position="20"/>
    </location>
</feature>
<dbReference type="WBParaSite" id="BXY_0441600.1">
    <property type="protein sequence ID" value="BXY_0441600.1"/>
    <property type="gene ID" value="BXY_0441600"/>
</dbReference>
<proteinExistence type="predicted"/>
<keyword evidence="2" id="KW-0732">Signal</keyword>
<dbReference type="Proteomes" id="UP000095284">
    <property type="component" value="Unplaced"/>
</dbReference>
<feature type="compositionally biased region" description="Polar residues" evidence="1">
    <location>
        <begin position="197"/>
        <end position="212"/>
    </location>
</feature>
<feature type="compositionally biased region" description="Polar residues" evidence="1">
    <location>
        <begin position="173"/>
        <end position="184"/>
    </location>
</feature>